<dbReference type="AlphaFoldDB" id="A0A8T1VUF6"/>
<gene>
    <name evidence="2" type="ORF">PHYPSEUDO_003463</name>
</gene>
<reference evidence="2" key="1">
    <citation type="submission" date="2021-02" db="EMBL/GenBank/DDBJ databases">
        <authorList>
            <person name="Palmer J.M."/>
        </authorList>
    </citation>
    <scope>NUCLEOTIDE SEQUENCE</scope>
    <source>
        <strain evidence="2">SCRP734</strain>
    </source>
</reference>
<accession>A0A8T1VUF6</accession>
<sequence>MLRRDQLMASSSLSYCRGVSGELQNIIVPQAPCCASLHAPSLHTSHSSSCRTAQPRKAPVEEKSMRVSGDYNTEATLNLNEDPEGEGGGRCAASPIDSGRASDDEPLTSSLDSDGARPRPYSKMKTRWGKRPNNEIFK</sequence>
<comment type="caution">
    <text evidence="2">The sequence shown here is derived from an EMBL/GenBank/DDBJ whole genome shotgun (WGS) entry which is preliminary data.</text>
</comment>
<feature type="region of interest" description="Disordered" evidence="1">
    <location>
        <begin position="38"/>
        <end position="138"/>
    </location>
</feature>
<feature type="compositionally biased region" description="Basic residues" evidence="1">
    <location>
        <begin position="120"/>
        <end position="130"/>
    </location>
</feature>
<keyword evidence="3" id="KW-1185">Reference proteome</keyword>
<feature type="compositionally biased region" description="Polar residues" evidence="1">
    <location>
        <begin position="42"/>
        <end position="52"/>
    </location>
</feature>
<name>A0A8T1VUF6_9STRA</name>
<organism evidence="2 3">
    <name type="scientific">Phytophthora pseudosyringae</name>
    <dbReference type="NCBI Taxonomy" id="221518"/>
    <lineage>
        <taxon>Eukaryota</taxon>
        <taxon>Sar</taxon>
        <taxon>Stramenopiles</taxon>
        <taxon>Oomycota</taxon>
        <taxon>Peronosporomycetes</taxon>
        <taxon>Peronosporales</taxon>
        <taxon>Peronosporaceae</taxon>
        <taxon>Phytophthora</taxon>
    </lineage>
</organism>
<evidence type="ECO:0000313" key="2">
    <source>
        <dbReference type="EMBL" id="KAG7383659.1"/>
    </source>
</evidence>
<evidence type="ECO:0000256" key="1">
    <source>
        <dbReference type="SAM" id="MobiDB-lite"/>
    </source>
</evidence>
<dbReference type="EMBL" id="JAGDFM010000170">
    <property type="protein sequence ID" value="KAG7383659.1"/>
    <property type="molecule type" value="Genomic_DNA"/>
</dbReference>
<proteinExistence type="predicted"/>
<evidence type="ECO:0000313" key="3">
    <source>
        <dbReference type="Proteomes" id="UP000694044"/>
    </source>
</evidence>
<protein>
    <submittedName>
        <fullName evidence="2">Uncharacterized protein</fullName>
    </submittedName>
</protein>
<dbReference type="Proteomes" id="UP000694044">
    <property type="component" value="Unassembled WGS sequence"/>
</dbReference>
<feature type="compositionally biased region" description="Polar residues" evidence="1">
    <location>
        <begin position="70"/>
        <end position="79"/>
    </location>
</feature>